<sequence length="442" mass="49880">MTSIMDLPTELHEQIIDFALHPTHRTISDDVLNFALVSRVWTPRCRHYLALSLDESTVKFKKLWRFTDLCQHPACTLAFVGTLLVSNVGNTRLGSKQNPLDHTAVSALFSRQFMSKERKGERILECVFTHLKQLTIERVGWWAFKDAARNSLLGGFRSVTQLGLRNVSFNSLGDFYELICSFPMLESLTFSLLHSLPEFSEPVKKQGLQLPSNLYSIEVTTVDIASVKAISVLCPCPSLRQFSWRSHAFYRLEEVECRAVGELLASAGSSLVNLSLTFDVDSLSNDITIRKPTLNVAIRQFTHFHKFVDLTKNPFLQNLTLDIHPDHFLVLFLKHSLPHPNSSIPALNVRRLSIPSLEHVLFALKTRIMFGLPTDNFTHTDLDLGLQHPVLANVQELEFEERGLFPRGTAVNKMGEVLSGVLERGVSLVTSNSNTSWNRLDS</sequence>
<dbReference type="EMBL" id="KN834804">
    <property type="protein sequence ID" value="KIK55656.1"/>
    <property type="molecule type" value="Genomic_DNA"/>
</dbReference>
<evidence type="ECO:0008006" key="3">
    <source>
        <dbReference type="Google" id="ProtNLM"/>
    </source>
</evidence>
<dbReference type="HOGENOM" id="CLU_619719_0_0_1"/>
<evidence type="ECO:0000313" key="1">
    <source>
        <dbReference type="EMBL" id="KIK55656.1"/>
    </source>
</evidence>
<accession>A0A0D0BLK4</accession>
<evidence type="ECO:0000313" key="2">
    <source>
        <dbReference type="Proteomes" id="UP000053593"/>
    </source>
</evidence>
<keyword evidence="2" id="KW-1185">Reference proteome</keyword>
<organism evidence="1 2">
    <name type="scientific">Collybiopsis luxurians FD-317 M1</name>
    <dbReference type="NCBI Taxonomy" id="944289"/>
    <lineage>
        <taxon>Eukaryota</taxon>
        <taxon>Fungi</taxon>
        <taxon>Dikarya</taxon>
        <taxon>Basidiomycota</taxon>
        <taxon>Agaricomycotina</taxon>
        <taxon>Agaricomycetes</taxon>
        <taxon>Agaricomycetidae</taxon>
        <taxon>Agaricales</taxon>
        <taxon>Marasmiineae</taxon>
        <taxon>Omphalotaceae</taxon>
        <taxon>Collybiopsis</taxon>
        <taxon>Collybiopsis luxurians</taxon>
    </lineage>
</organism>
<dbReference type="AlphaFoldDB" id="A0A0D0BLK4"/>
<proteinExistence type="predicted"/>
<name>A0A0D0BLK4_9AGAR</name>
<gene>
    <name evidence="1" type="ORF">GYMLUDRAFT_834180</name>
</gene>
<reference evidence="1 2" key="1">
    <citation type="submission" date="2014-04" db="EMBL/GenBank/DDBJ databases">
        <title>Evolutionary Origins and Diversification of the Mycorrhizal Mutualists.</title>
        <authorList>
            <consortium name="DOE Joint Genome Institute"/>
            <consortium name="Mycorrhizal Genomics Consortium"/>
            <person name="Kohler A."/>
            <person name="Kuo A."/>
            <person name="Nagy L.G."/>
            <person name="Floudas D."/>
            <person name="Copeland A."/>
            <person name="Barry K.W."/>
            <person name="Cichocki N."/>
            <person name="Veneault-Fourrey C."/>
            <person name="LaButti K."/>
            <person name="Lindquist E.A."/>
            <person name="Lipzen A."/>
            <person name="Lundell T."/>
            <person name="Morin E."/>
            <person name="Murat C."/>
            <person name="Riley R."/>
            <person name="Ohm R."/>
            <person name="Sun H."/>
            <person name="Tunlid A."/>
            <person name="Henrissat B."/>
            <person name="Grigoriev I.V."/>
            <person name="Hibbett D.S."/>
            <person name="Martin F."/>
        </authorList>
    </citation>
    <scope>NUCLEOTIDE SEQUENCE [LARGE SCALE GENOMIC DNA]</scope>
    <source>
        <strain evidence="1 2">FD-317 M1</strain>
    </source>
</reference>
<dbReference type="Proteomes" id="UP000053593">
    <property type="component" value="Unassembled WGS sequence"/>
</dbReference>
<dbReference type="OrthoDB" id="2788229at2759"/>
<protein>
    <recommendedName>
        <fullName evidence="3">F-box domain-containing protein</fullName>
    </recommendedName>
</protein>